<feature type="transmembrane region" description="Helical" evidence="1">
    <location>
        <begin position="357"/>
        <end position="387"/>
    </location>
</feature>
<reference evidence="2" key="2">
    <citation type="submission" date="2023-06" db="EMBL/GenBank/DDBJ databases">
        <authorList>
            <consortium name="Lawrence Berkeley National Laboratory"/>
            <person name="Haridas S."/>
            <person name="Hensen N."/>
            <person name="Bonometti L."/>
            <person name="Westerberg I."/>
            <person name="Brannstrom I.O."/>
            <person name="Guillou S."/>
            <person name="Cros-Aarteil S."/>
            <person name="Calhoun S."/>
            <person name="Kuo A."/>
            <person name="Mondo S."/>
            <person name="Pangilinan J."/>
            <person name="Riley R."/>
            <person name="Labutti K."/>
            <person name="Andreopoulos B."/>
            <person name="Lipzen A."/>
            <person name="Chen C."/>
            <person name="Yanf M."/>
            <person name="Daum C."/>
            <person name="Ng V."/>
            <person name="Clum A."/>
            <person name="Steindorff A."/>
            <person name="Ohm R."/>
            <person name="Martin F."/>
            <person name="Silar P."/>
            <person name="Natvig D."/>
            <person name="Lalanne C."/>
            <person name="Gautier V."/>
            <person name="Ament-Velasquez S.L."/>
            <person name="Kruys A."/>
            <person name="Hutchinson M.I."/>
            <person name="Powell A.J."/>
            <person name="Barry K."/>
            <person name="Miller A.N."/>
            <person name="Grigoriev I.V."/>
            <person name="Debuchy R."/>
            <person name="Gladieux P."/>
            <person name="Thoren M.H."/>
            <person name="Johannesson H."/>
        </authorList>
    </citation>
    <scope>NUCLEOTIDE SEQUENCE</scope>
    <source>
        <strain evidence="2">CBS 118394</strain>
    </source>
</reference>
<feature type="transmembrane region" description="Helical" evidence="1">
    <location>
        <begin position="276"/>
        <end position="297"/>
    </location>
</feature>
<keyword evidence="3" id="KW-1185">Reference proteome</keyword>
<dbReference type="EMBL" id="JAUEDM010000002">
    <property type="protein sequence ID" value="KAK3325093.1"/>
    <property type="molecule type" value="Genomic_DNA"/>
</dbReference>
<keyword evidence="1" id="KW-0812">Transmembrane</keyword>
<name>A0AAE0IH58_9PEZI</name>
<protein>
    <submittedName>
        <fullName evidence="2">Uncharacterized protein</fullName>
    </submittedName>
</protein>
<dbReference type="Proteomes" id="UP001283341">
    <property type="component" value="Unassembled WGS sequence"/>
</dbReference>
<keyword evidence="1" id="KW-0472">Membrane</keyword>
<feature type="transmembrane region" description="Helical" evidence="1">
    <location>
        <begin position="164"/>
        <end position="182"/>
    </location>
</feature>
<reference evidence="2" key="1">
    <citation type="journal article" date="2023" name="Mol. Phylogenet. Evol.">
        <title>Genome-scale phylogeny and comparative genomics of the fungal order Sordariales.</title>
        <authorList>
            <person name="Hensen N."/>
            <person name="Bonometti L."/>
            <person name="Westerberg I."/>
            <person name="Brannstrom I.O."/>
            <person name="Guillou S."/>
            <person name="Cros-Aarteil S."/>
            <person name="Calhoun S."/>
            <person name="Haridas S."/>
            <person name="Kuo A."/>
            <person name="Mondo S."/>
            <person name="Pangilinan J."/>
            <person name="Riley R."/>
            <person name="LaButti K."/>
            <person name="Andreopoulos B."/>
            <person name="Lipzen A."/>
            <person name="Chen C."/>
            <person name="Yan M."/>
            <person name="Daum C."/>
            <person name="Ng V."/>
            <person name="Clum A."/>
            <person name="Steindorff A."/>
            <person name="Ohm R.A."/>
            <person name="Martin F."/>
            <person name="Silar P."/>
            <person name="Natvig D.O."/>
            <person name="Lalanne C."/>
            <person name="Gautier V."/>
            <person name="Ament-Velasquez S.L."/>
            <person name="Kruys A."/>
            <person name="Hutchinson M.I."/>
            <person name="Powell A.J."/>
            <person name="Barry K."/>
            <person name="Miller A.N."/>
            <person name="Grigoriev I.V."/>
            <person name="Debuchy R."/>
            <person name="Gladieux P."/>
            <person name="Hiltunen Thoren M."/>
            <person name="Johannesson H."/>
        </authorList>
    </citation>
    <scope>NUCLEOTIDE SEQUENCE</scope>
    <source>
        <strain evidence="2">CBS 118394</strain>
    </source>
</reference>
<feature type="transmembrane region" description="Helical" evidence="1">
    <location>
        <begin position="318"/>
        <end position="345"/>
    </location>
</feature>
<proteinExistence type="predicted"/>
<gene>
    <name evidence="2" type="ORF">B0H66DRAFT_615549</name>
</gene>
<comment type="caution">
    <text evidence="2">The sequence shown here is derived from an EMBL/GenBank/DDBJ whole genome shotgun (WGS) entry which is preliminary data.</text>
</comment>
<evidence type="ECO:0000313" key="2">
    <source>
        <dbReference type="EMBL" id="KAK3325093.1"/>
    </source>
</evidence>
<sequence>MALSARFLLTASLDQTQQRNATAGVFGNLTSNGTTIAYPLTCNITEEFTVKVGLKVIFDVTWADTDKAPLIRFPQRSVSGYQEAEHDRRPPIFPLAPLPPLKPSVDFKENERTTTPFLPAWEASIKPFCDAYAKPTPLPTTEHQQLHSCTADATRKLATVPHSLFIYLVLPAAILCSGLRWVSAYPFFLNFLHIGASMWLKGSSRSFNWLQLLVKFASGIGEPTVQAFVLDAANENNENLWFSYCSHRVPTAHGHAVACWPGLAGWYLSKGNGFQVLATDAIVTMFGVVMMLVLVMFNDITSGSGSLGPGNMQVPIGVICAIGPWLLTYILFGFIAILLQLGFILGFFEMWLFEPGYMFGVAFFAHGVFVIVFGFLGLTPICALWELGWTTQKKKRKFKELTGKGWRQEPVPAGTLLPG</sequence>
<organism evidence="2 3">
    <name type="scientific">Apodospora peruviana</name>
    <dbReference type="NCBI Taxonomy" id="516989"/>
    <lineage>
        <taxon>Eukaryota</taxon>
        <taxon>Fungi</taxon>
        <taxon>Dikarya</taxon>
        <taxon>Ascomycota</taxon>
        <taxon>Pezizomycotina</taxon>
        <taxon>Sordariomycetes</taxon>
        <taxon>Sordariomycetidae</taxon>
        <taxon>Sordariales</taxon>
        <taxon>Lasiosphaeriaceae</taxon>
        <taxon>Apodospora</taxon>
    </lineage>
</organism>
<dbReference type="AlphaFoldDB" id="A0AAE0IH58"/>
<accession>A0AAE0IH58</accession>
<evidence type="ECO:0000313" key="3">
    <source>
        <dbReference type="Proteomes" id="UP001283341"/>
    </source>
</evidence>
<keyword evidence="1" id="KW-1133">Transmembrane helix</keyword>
<evidence type="ECO:0000256" key="1">
    <source>
        <dbReference type="SAM" id="Phobius"/>
    </source>
</evidence>